<feature type="compositionally biased region" description="Basic and acidic residues" evidence="1">
    <location>
        <begin position="10"/>
        <end position="20"/>
    </location>
</feature>
<gene>
    <name evidence="2" type="ORF">JTE90_012777</name>
</gene>
<accession>A0AAV6W0J7</accession>
<evidence type="ECO:0000256" key="1">
    <source>
        <dbReference type="SAM" id="MobiDB-lite"/>
    </source>
</evidence>
<dbReference type="AlphaFoldDB" id="A0AAV6W0J7"/>
<proteinExistence type="predicted"/>
<dbReference type="Proteomes" id="UP000827092">
    <property type="component" value="Unassembled WGS sequence"/>
</dbReference>
<sequence>MKFPHPSILKRTDGDKMEHKEGSYPVMDQSIALLIPRGQMAKWSVDEIYCRIDSSDRSINGQLLVINLERMF</sequence>
<name>A0AAV6W0J7_9ARAC</name>
<evidence type="ECO:0000313" key="2">
    <source>
        <dbReference type="EMBL" id="KAG8201713.1"/>
    </source>
</evidence>
<feature type="region of interest" description="Disordered" evidence="1">
    <location>
        <begin position="1"/>
        <end position="20"/>
    </location>
</feature>
<protein>
    <submittedName>
        <fullName evidence="2">Uncharacterized protein</fullName>
    </submittedName>
</protein>
<reference evidence="2 3" key="1">
    <citation type="journal article" date="2022" name="Nat. Ecol. Evol.">
        <title>A masculinizing supergene underlies an exaggerated male reproductive morph in a spider.</title>
        <authorList>
            <person name="Hendrickx F."/>
            <person name="De Corte Z."/>
            <person name="Sonet G."/>
            <person name="Van Belleghem S.M."/>
            <person name="Kostlbacher S."/>
            <person name="Vangestel C."/>
        </authorList>
    </citation>
    <scope>NUCLEOTIDE SEQUENCE [LARGE SCALE GENOMIC DNA]</scope>
    <source>
        <strain evidence="2">W744_W776</strain>
    </source>
</reference>
<organism evidence="2 3">
    <name type="scientific">Oedothorax gibbosus</name>
    <dbReference type="NCBI Taxonomy" id="931172"/>
    <lineage>
        <taxon>Eukaryota</taxon>
        <taxon>Metazoa</taxon>
        <taxon>Ecdysozoa</taxon>
        <taxon>Arthropoda</taxon>
        <taxon>Chelicerata</taxon>
        <taxon>Arachnida</taxon>
        <taxon>Araneae</taxon>
        <taxon>Araneomorphae</taxon>
        <taxon>Entelegynae</taxon>
        <taxon>Araneoidea</taxon>
        <taxon>Linyphiidae</taxon>
        <taxon>Erigoninae</taxon>
        <taxon>Oedothorax</taxon>
    </lineage>
</organism>
<comment type="caution">
    <text evidence="2">The sequence shown here is derived from an EMBL/GenBank/DDBJ whole genome shotgun (WGS) entry which is preliminary data.</text>
</comment>
<dbReference type="EMBL" id="JAFNEN010000003">
    <property type="protein sequence ID" value="KAG8201713.1"/>
    <property type="molecule type" value="Genomic_DNA"/>
</dbReference>
<keyword evidence="3" id="KW-1185">Reference proteome</keyword>
<evidence type="ECO:0000313" key="3">
    <source>
        <dbReference type="Proteomes" id="UP000827092"/>
    </source>
</evidence>